<feature type="transmembrane region" description="Helical" evidence="1">
    <location>
        <begin position="126"/>
        <end position="148"/>
    </location>
</feature>
<proteinExistence type="predicted"/>
<evidence type="ECO:0000256" key="1">
    <source>
        <dbReference type="SAM" id="Phobius"/>
    </source>
</evidence>
<reference evidence="2 3" key="1">
    <citation type="journal article" date="2016" name="J. Clin. Microbiol.">
        <title>Detection and Whole-Genome Sequencing of Carbapenemase-Producing Aeromonas hydrophila Isolates from Routine Perirectal Surveillance Culture.</title>
        <authorList>
            <person name="Hughes H.Y."/>
            <person name="Conlan S.P."/>
            <person name="Lau A.F."/>
            <person name="Dekker J.P."/>
            <person name="Michelin A.V."/>
            <person name="Youn J.H."/>
            <person name="Henderson D.K."/>
            <person name="Frank K.M."/>
            <person name="Segre J.A."/>
            <person name="Palmore T.N."/>
        </authorList>
    </citation>
    <scope>NUCLEOTIDE SEQUENCE [LARGE SCALE GENOMIC DNA]</scope>
    <source>
        <strain evidence="2 3">AVNIH1</strain>
    </source>
</reference>
<dbReference type="AlphaFoldDB" id="A0AAC9FKP3"/>
<keyword evidence="1" id="KW-1133">Transmembrane helix</keyword>
<name>A0AAC9FKP3_AERVE</name>
<gene>
    <name evidence="2" type="ORF">WM43_03930</name>
</gene>
<evidence type="ECO:0000313" key="3">
    <source>
        <dbReference type="Proteomes" id="UP000076809"/>
    </source>
</evidence>
<accession>A0AAC9FKP3</accession>
<dbReference type="Proteomes" id="UP000076809">
    <property type="component" value="Chromosome"/>
</dbReference>
<sequence>MSEKRQSIAKIIESTRESQTKQQEAQESILPQLILIIESQKSIKTEIGALKRSYDNQQVQVNQITVLAGKTIDAIERLERVVVGSPEVTRGAMDLILSGAESRIKKTVLRSAKLIREAQPKKYRSWPIYLIALLLQLTTLLIVLQPMLQKLIS</sequence>
<protein>
    <submittedName>
        <fullName evidence="2">Uncharacterized protein</fullName>
    </submittedName>
</protein>
<evidence type="ECO:0000313" key="2">
    <source>
        <dbReference type="EMBL" id="ANB51866.1"/>
    </source>
</evidence>
<keyword evidence="1" id="KW-0812">Transmembrane</keyword>
<dbReference type="EMBL" id="CP014774">
    <property type="protein sequence ID" value="ANB51866.1"/>
    <property type="molecule type" value="Genomic_DNA"/>
</dbReference>
<organism evidence="2 3">
    <name type="scientific">Aeromonas veronii</name>
    <dbReference type="NCBI Taxonomy" id="654"/>
    <lineage>
        <taxon>Bacteria</taxon>
        <taxon>Pseudomonadati</taxon>
        <taxon>Pseudomonadota</taxon>
        <taxon>Gammaproteobacteria</taxon>
        <taxon>Aeromonadales</taxon>
        <taxon>Aeromonadaceae</taxon>
        <taxon>Aeromonas</taxon>
    </lineage>
</organism>
<keyword evidence="1" id="KW-0472">Membrane</keyword>